<evidence type="ECO:0000313" key="1">
    <source>
        <dbReference type="EMBL" id="WXB03700.1"/>
    </source>
</evidence>
<reference evidence="1" key="1">
    <citation type="submission" date="2021-12" db="EMBL/GenBank/DDBJ databases">
        <title>Discovery of the Pendulisporaceae a myxobacterial family with distinct sporulation behavior and unique specialized metabolism.</title>
        <authorList>
            <person name="Garcia R."/>
            <person name="Popoff A."/>
            <person name="Bader C.D."/>
            <person name="Loehr J."/>
            <person name="Walesch S."/>
            <person name="Walt C."/>
            <person name="Boldt J."/>
            <person name="Bunk B."/>
            <person name="Haeckl F.J.F.P.J."/>
            <person name="Gunesch A.P."/>
            <person name="Birkelbach J."/>
            <person name="Nuebel U."/>
            <person name="Pietschmann T."/>
            <person name="Bach T."/>
            <person name="Mueller R."/>
        </authorList>
    </citation>
    <scope>NUCLEOTIDE SEQUENCE</scope>
    <source>
        <strain evidence="1">MSr11367</strain>
    </source>
</reference>
<keyword evidence="2" id="KW-1185">Reference proteome</keyword>
<evidence type="ECO:0000313" key="2">
    <source>
        <dbReference type="Proteomes" id="UP001374803"/>
    </source>
</evidence>
<name>A0ABZ2L053_9BACT</name>
<accession>A0ABZ2L053</accession>
<dbReference type="Proteomes" id="UP001374803">
    <property type="component" value="Chromosome"/>
</dbReference>
<dbReference type="EMBL" id="CP089983">
    <property type="protein sequence ID" value="WXB03700.1"/>
    <property type="molecule type" value="Genomic_DNA"/>
</dbReference>
<sequence length="286" mass="29980">MEVGEAFFLDLEPGAIPLPGATSGTEVTHAASPARRIAPERGAPHENEARSLVAPAGEAWTFSPFDEPSRVVTGFALDRGARIDVPADERPSTTGGLVEALDQQDVKLGMGRGGPVKLAIEAAARTTDAPIVGTATFDVVVESSGGLHVQLLSASTDFQGWTRLVDAIRAHLARKQVRIPSGAKGLRVAVEVEAREQYPDGVSPTALGNEVGVSLKGVTASHRNKVCEMHPAVKGDRVDMDSHSGSAALASANIVKLMVEGTCSVENIGARATRVVSSRILRETRL</sequence>
<proteinExistence type="predicted"/>
<gene>
    <name evidence="1" type="ORF">LVJ94_43195</name>
</gene>
<organism evidence="1 2">
    <name type="scientific">Pendulispora rubella</name>
    <dbReference type="NCBI Taxonomy" id="2741070"/>
    <lineage>
        <taxon>Bacteria</taxon>
        <taxon>Pseudomonadati</taxon>
        <taxon>Myxococcota</taxon>
        <taxon>Myxococcia</taxon>
        <taxon>Myxococcales</taxon>
        <taxon>Sorangiineae</taxon>
        <taxon>Pendulisporaceae</taxon>
        <taxon>Pendulispora</taxon>
    </lineage>
</organism>
<dbReference type="RefSeq" id="WP_394833333.1">
    <property type="nucleotide sequence ID" value="NZ_CP089929.1"/>
</dbReference>
<protein>
    <submittedName>
        <fullName evidence="1">Uncharacterized protein</fullName>
    </submittedName>
</protein>